<dbReference type="Gene3D" id="3.30.470.10">
    <property type="match status" value="1"/>
</dbReference>
<proteinExistence type="predicted"/>
<dbReference type="Gene3D" id="3.20.10.10">
    <property type="entry name" value="D-amino Acid Aminotransferase, subunit A, domain 2"/>
    <property type="match status" value="1"/>
</dbReference>
<dbReference type="InterPro" id="IPR005801">
    <property type="entry name" value="ADC_synthase"/>
</dbReference>
<dbReference type="InterPro" id="IPR043131">
    <property type="entry name" value="BCAT-like_N"/>
</dbReference>
<evidence type="ECO:0000313" key="3">
    <source>
        <dbReference type="Proteomes" id="UP000742460"/>
    </source>
</evidence>
<protein>
    <submittedName>
        <fullName evidence="2">Aminodeoxychorismate synthase component I</fullName>
        <ecNumber evidence="2">2.6.1.85</ecNumber>
    </submittedName>
</protein>
<reference evidence="2" key="1">
    <citation type="journal article" date="2021" name="PeerJ">
        <title>Extensive microbial diversity within the chicken gut microbiome revealed by metagenomics and culture.</title>
        <authorList>
            <person name="Gilroy R."/>
            <person name="Ravi A."/>
            <person name="Getino M."/>
            <person name="Pursley I."/>
            <person name="Horton D.L."/>
            <person name="Alikhan N.F."/>
            <person name="Baker D."/>
            <person name="Gharbi K."/>
            <person name="Hall N."/>
            <person name="Watson M."/>
            <person name="Adriaenssens E.M."/>
            <person name="Foster-Nyarko E."/>
            <person name="Jarju S."/>
            <person name="Secka A."/>
            <person name="Antonio M."/>
            <person name="Oren A."/>
            <person name="Chaudhuri R.R."/>
            <person name="La Ragione R."/>
            <person name="Hildebrand F."/>
            <person name="Pallen M.J."/>
        </authorList>
    </citation>
    <scope>NUCLEOTIDE SEQUENCE</scope>
    <source>
        <strain evidence="2">ChiGjej5B5-22894</strain>
    </source>
</reference>
<dbReference type="Pfam" id="PF01063">
    <property type="entry name" value="Aminotran_4"/>
    <property type="match status" value="1"/>
</dbReference>
<dbReference type="InterPro" id="IPR043132">
    <property type="entry name" value="BCAT-like_C"/>
</dbReference>
<dbReference type="InterPro" id="IPR005802">
    <property type="entry name" value="ADC_synth_comp_1"/>
</dbReference>
<accession>A0A921MW73</accession>
<reference evidence="2" key="2">
    <citation type="submission" date="2021-09" db="EMBL/GenBank/DDBJ databases">
        <authorList>
            <person name="Gilroy R."/>
        </authorList>
    </citation>
    <scope>NUCLEOTIDE SEQUENCE</scope>
    <source>
        <strain evidence="2">ChiGjej5B5-22894</strain>
    </source>
</reference>
<dbReference type="GO" id="GO:0009396">
    <property type="term" value="P:folic acid-containing compound biosynthetic process"/>
    <property type="evidence" value="ECO:0007669"/>
    <property type="project" value="InterPro"/>
</dbReference>
<dbReference type="AlphaFoldDB" id="A0A921MW73"/>
<organism evidence="2 3">
    <name type="scientific">Brachybacterium massiliense</name>
    <dbReference type="NCBI Taxonomy" id="1755098"/>
    <lineage>
        <taxon>Bacteria</taxon>
        <taxon>Bacillati</taxon>
        <taxon>Actinomycetota</taxon>
        <taxon>Actinomycetes</taxon>
        <taxon>Micrococcales</taxon>
        <taxon>Dermabacteraceae</taxon>
        <taxon>Brachybacterium</taxon>
    </lineage>
</organism>
<keyword evidence="2" id="KW-0808">Transferase</keyword>
<dbReference type="EMBL" id="DYUE01000161">
    <property type="protein sequence ID" value="HJG91480.1"/>
    <property type="molecule type" value="Genomic_DNA"/>
</dbReference>
<dbReference type="SUPFAM" id="SSF56322">
    <property type="entry name" value="ADC synthase"/>
    <property type="match status" value="1"/>
</dbReference>
<sequence>MTTPPLARFDDVPAGRSLQFDRAHRVITAERPEQVRAALAEVEEAVAGGAWAFGMIAYEAAAGLDPDARVHEPQEGLPLVWFGIADAPAQQPLPLTPGEGFTLGDWVPDWSAAEHAHRVEAVREAIARGDTYQANLTTRLRTRFQGDAFGLYGVLAHRQRGAHHAYLDLGRHTVLSASLETFLTWEDGLLRTAPMKGTTARGNDAAQDRAAREALLGSEKDRAENVMIVDLLRNDLARVCEAGSVQVTELLAAEEYPTVWQLTSRIQGRVREGTGLVDVLEALFPCGSITGAPKLSTMALLAELEDSPRGAYCGAIGYLAPGKAPRARFNVAIRTVVLDQADGYAVYGTGGGITWASEASAEYEELLVKAAVLPTGPQEPFALLETFAVEGGQARHLQRHLERMLGSAAALGIPVGREELEAAAREAVRAVGAAPVLLRLALRADGSLEISSRPLVASSEPVRLALDTVRTAFPAVLSRHKTTVRGHFTAARERHPGAEDVVLLGEHGRAVETTIATLAARIDGTWCTPPLHDGCLDGVGRRLALEAGQLVERELTVSMVREAEQLAVLNSARGWRPAVLAAP</sequence>
<keyword evidence="2" id="KW-0032">Aminotransferase</keyword>
<dbReference type="PANTHER" id="PTHR11236">
    <property type="entry name" value="AMINOBENZOATE/ANTHRANILATE SYNTHASE"/>
    <property type="match status" value="1"/>
</dbReference>
<dbReference type="SUPFAM" id="SSF56752">
    <property type="entry name" value="D-aminoacid aminotransferase-like PLP-dependent enzymes"/>
    <property type="match status" value="1"/>
</dbReference>
<comment type="caution">
    <text evidence="2">The sequence shown here is derived from an EMBL/GenBank/DDBJ whole genome shotgun (WGS) entry which is preliminary data.</text>
</comment>
<evidence type="ECO:0000259" key="1">
    <source>
        <dbReference type="Pfam" id="PF00425"/>
    </source>
</evidence>
<name>A0A921MW73_9MICO</name>
<dbReference type="GO" id="GO:0046820">
    <property type="term" value="F:4-amino-4-deoxychorismate synthase activity"/>
    <property type="evidence" value="ECO:0007669"/>
    <property type="project" value="UniProtKB-EC"/>
</dbReference>
<feature type="domain" description="Chorismate-utilising enzyme C-terminal" evidence="1">
    <location>
        <begin position="113"/>
        <end position="369"/>
    </location>
</feature>
<dbReference type="PANTHER" id="PTHR11236:SF50">
    <property type="entry name" value="AMINODEOXYCHORISMATE SYNTHASE COMPONENT 1"/>
    <property type="match status" value="1"/>
</dbReference>
<dbReference type="PRINTS" id="PR00095">
    <property type="entry name" value="ANTSNTHASEI"/>
</dbReference>
<dbReference type="Gene3D" id="3.60.120.10">
    <property type="entry name" value="Anthranilate synthase"/>
    <property type="match status" value="1"/>
</dbReference>
<dbReference type="Proteomes" id="UP000742460">
    <property type="component" value="Unassembled WGS sequence"/>
</dbReference>
<dbReference type="Pfam" id="PF00425">
    <property type="entry name" value="Chorismate_bind"/>
    <property type="match status" value="1"/>
</dbReference>
<dbReference type="InterPro" id="IPR015890">
    <property type="entry name" value="Chorismate_C"/>
</dbReference>
<evidence type="ECO:0000313" key="2">
    <source>
        <dbReference type="EMBL" id="HJG91480.1"/>
    </source>
</evidence>
<dbReference type="GO" id="GO:0000162">
    <property type="term" value="P:L-tryptophan biosynthetic process"/>
    <property type="evidence" value="ECO:0007669"/>
    <property type="project" value="TreeGrafter"/>
</dbReference>
<dbReference type="InterPro" id="IPR019999">
    <property type="entry name" value="Anth_synth_I-like"/>
</dbReference>
<gene>
    <name evidence="2" type="primary">pabB</name>
    <name evidence="2" type="ORF">K8V81_07120</name>
</gene>
<dbReference type="InterPro" id="IPR036038">
    <property type="entry name" value="Aminotransferase-like"/>
</dbReference>
<dbReference type="EC" id="2.6.1.85" evidence="2"/>
<dbReference type="NCBIfam" id="TIGR00553">
    <property type="entry name" value="pabB"/>
    <property type="match status" value="1"/>
</dbReference>
<dbReference type="InterPro" id="IPR001544">
    <property type="entry name" value="Aminotrans_IV"/>
</dbReference>